<dbReference type="EMBL" id="JAUQTB010000009">
    <property type="protein sequence ID" value="MDO7907717.1"/>
    <property type="molecule type" value="Genomic_DNA"/>
</dbReference>
<dbReference type="EC" id="3.2.2.-" evidence="1"/>
<dbReference type="PANTHER" id="PTHR16222">
    <property type="entry name" value="ADP-RIBOSYLGLYCOHYDROLASE"/>
    <property type="match status" value="1"/>
</dbReference>
<proteinExistence type="predicted"/>
<keyword evidence="2" id="KW-1185">Reference proteome</keyword>
<dbReference type="InterPro" id="IPR050792">
    <property type="entry name" value="ADP-ribosylglycohydrolase"/>
</dbReference>
<organism evidence="1 2">
    <name type="scientific">Paenibacillus lacisoli</name>
    <dbReference type="NCBI Taxonomy" id="3064525"/>
    <lineage>
        <taxon>Bacteria</taxon>
        <taxon>Bacillati</taxon>
        <taxon>Bacillota</taxon>
        <taxon>Bacilli</taxon>
        <taxon>Bacillales</taxon>
        <taxon>Paenibacillaceae</taxon>
        <taxon>Paenibacillus</taxon>
    </lineage>
</organism>
<reference evidence="1 2" key="1">
    <citation type="submission" date="2023-07" db="EMBL/GenBank/DDBJ databases">
        <title>Paenibacillus sp. JX-17 nov. isolated from soil.</title>
        <authorList>
            <person name="Wan Y."/>
            <person name="Liu B."/>
        </authorList>
    </citation>
    <scope>NUCLEOTIDE SEQUENCE [LARGE SCALE GENOMIC DNA]</scope>
    <source>
        <strain evidence="1 2">JX-17</strain>
    </source>
</reference>
<evidence type="ECO:0000313" key="1">
    <source>
        <dbReference type="EMBL" id="MDO7907717.1"/>
    </source>
</evidence>
<comment type="caution">
    <text evidence="1">The sequence shown here is derived from an EMBL/GenBank/DDBJ whole genome shotgun (WGS) entry which is preliminary data.</text>
</comment>
<name>A0ABT9CEP4_9BACL</name>
<sequence>MDLDPDRFHGCLAGLATGDALGTTVEFSAPGTFQPVTDLVGGGVFGLEAGQWTDDTSMALCLAESLVERQVFDPADQMQRYVNWYRRGYLSSTGSCFDIGNATREALVHYERTGQAYAGSTDPRSAGNGSIMRLAPVAMFYARQPLQALHFAELSSRTTHGAAEAVGGCRLLAAILLAALHGRSKAEMLSPAVLDSWLPPGAGQPKQPLPGRLQEVLNGSYQELEPPDIQGSGYVVRSLEAALWAFSRTEDFRSGALLAVNLGDDADTTGAVYGQIAGAYYGYTGIPAAWRDRLVMSGLIQKLSLSLYTNGASDSL</sequence>
<accession>A0ABT9CEP4</accession>
<dbReference type="PANTHER" id="PTHR16222:SF12">
    <property type="entry name" value="ADP-RIBOSYLGLYCOHYDROLASE-RELATED"/>
    <property type="match status" value="1"/>
</dbReference>
<keyword evidence="1" id="KW-0326">Glycosidase</keyword>
<dbReference type="RefSeq" id="WP_305025021.1">
    <property type="nucleotide sequence ID" value="NZ_JAUQTB010000009.1"/>
</dbReference>
<evidence type="ECO:0000313" key="2">
    <source>
        <dbReference type="Proteomes" id="UP001240171"/>
    </source>
</evidence>
<dbReference type="Gene3D" id="1.10.4080.10">
    <property type="entry name" value="ADP-ribosylation/Crystallin J1"/>
    <property type="match status" value="1"/>
</dbReference>
<dbReference type="SUPFAM" id="SSF101478">
    <property type="entry name" value="ADP-ribosylglycohydrolase"/>
    <property type="match status" value="1"/>
</dbReference>
<dbReference type="InterPro" id="IPR036705">
    <property type="entry name" value="Ribosyl_crysJ1_sf"/>
</dbReference>
<dbReference type="GO" id="GO:0016798">
    <property type="term" value="F:hydrolase activity, acting on glycosyl bonds"/>
    <property type="evidence" value="ECO:0007669"/>
    <property type="project" value="UniProtKB-KW"/>
</dbReference>
<protein>
    <submittedName>
        <fullName evidence="1">ADP-ribosylglycohydrolase family protein</fullName>
        <ecNumber evidence="1">3.2.2.-</ecNumber>
    </submittedName>
</protein>
<dbReference type="InterPro" id="IPR005502">
    <property type="entry name" value="Ribosyl_crysJ1"/>
</dbReference>
<dbReference type="Proteomes" id="UP001240171">
    <property type="component" value="Unassembled WGS sequence"/>
</dbReference>
<gene>
    <name evidence="1" type="ORF">Q5741_15000</name>
</gene>
<dbReference type="Pfam" id="PF03747">
    <property type="entry name" value="ADP_ribosyl_GH"/>
    <property type="match status" value="1"/>
</dbReference>
<keyword evidence="1" id="KW-0378">Hydrolase</keyword>